<keyword evidence="4" id="KW-1185">Reference proteome</keyword>
<evidence type="ECO:0000313" key="2">
    <source>
        <dbReference type="EMBL" id="EKX49668.1"/>
    </source>
</evidence>
<evidence type="ECO:0000313" key="3">
    <source>
        <dbReference type="EnsemblProtists" id="EKX49668"/>
    </source>
</evidence>
<dbReference type="Pfam" id="PF13812">
    <property type="entry name" value="PPR_3"/>
    <property type="match status" value="1"/>
</dbReference>
<dbReference type="Gene3D" id="1.25.40.10">
    <property type="entry name" value="Tetratricopeptide repeat domain"/>
    <property type="match status" value="1"/>
</dbReference>
<name>L1JNL1_GUITC</name>
<dbReference type="InterPro" id="IPR002885">
    <property type="entry name" value="PPR_rpt"/>
</dbReference>
<dbReference type="InterPro" id="IPR011990">
    <property type="entry name" value="TPR-like_helical_dom_sf"/>
</dbReference>
<dbReference type="HOGENOM" id="CLU_566785_0_0_1"/>
<accession>L1JNL1</accession>
<reference evidence="2 4" key="1">
    <citation type="journal article" date="2012" name="Nature">
        <title>Algal genomes reveal evolutionary mosaicism and the fate of nucleomorphs.</title>
        <authorList>
            <consortium name="DOE Joint Genome Institute"/>
            <person name="Curtis B.A."/>
            <person name="Tanifuji G."/>
            <person name="Burki F."/>
            <person name="Gruber A."/>
            <person name="Irimia M."/>
            <person name="Maruyama S."/>
            <person name="Arias M.C."/>
            <person name="Ball S.G."/>
            <person name="Gile G.H."/>
            <person name="Hirakawa Y."/>
            <person name="Hopkins J.F."/>
            <person name="Kuo A."/>
            <person name="Rensing S.A."/>
            <person name="Schmutz J."/>
            <person name="Symeonidi A."/>
            <person name="Elias M."/>
            <person name="Eveleigh R.J."/>
            <person name="Herman E.K."/>
            <person name="Klute M.J."/>
            <person name="Nakayama T."/>
            <person name="Obornik M."/>
            <person name="Reyes-Prieto A."/>
            <person name="Armbrust E.V."/>
            <person name="Aves S.J."/>
            <person name="Beiko R.G."/>
            <person name="Coutinho P."/>
            <person name="Dacks J.B."/>
            <person name="Durnford D.G."/>
            <person name="Fast N.M."/>
            <person name="Green B.R."/>
            <person name="Grisdale C.J."/>
            <person name="Hempel F."/>
            <person name="Henrissat B."/>
            <person name="Hoppner M.P."/>
            <person name="Ishida K."/>
            <person name="Kim E."/>
            <person name="Koreny L."/>
            <person name="Kroth P.G."/>
            <person name="Liu Y."/>
            <person name="Malik S.B."/>
            <person name="Maier U.G."/>
            <person name="McRose D."/>
            <person name="Mock T."/>
            <person name="Neilson J.A."/>
            <person name="Onodera N.T."/>
            <person name="Poole A.M."/>
            <person name="Pritham E.J."/>
            <person name="Richards T.A."/>
            <person name="Rocap G."/>
            <person name="Roy S.W."/>
            <person name="Sarai C."/>
            <person name="Schaack S."/>
            <person name="Shirato S."/>
            <person name="Slamovits C.H."/>
            <person name="Spencer D.F."/>
            <person name="Suzuki S."/>
            <person name="Worden A.Z."/>
            <person name="Zauner S."/>
            <person name="Barry K."/>
            <person name="Bell C."/>
            <person name="Bharti A.K."/>
            <person name="Crow J.A."/>
            <person name="Grimwood J."/>
            <person name="Kramer R."/>
            <person name="Lindquist E."/>
            <person name="Lucas S."/>
            <person name="Salamov A."/>
            <person name="McFadden G.I."/>
            <person name="Lane C.E."/>
            <person name="Keeling P.J."/>
            <person name="Gray M.W."/>
            <person name="Grigoriev I.V."/>
            <person name="Archibald J.M."/>
        </authorList>
    </citation>
    <scope>NUCLEOTIDE SEQUENCE</scope>
    <source>
        <strain evidence="2 4">CCMP2712</strain>
    </source>
</reference>
<dbReference type="GeneID" id="17306326"/>
<dbReference type="AlphaFoldDB" id="L1JNL1"/>
<dbReference type="EnsemblProtists" id="EKX49668">
    <property type="protein sequence ID" value="EKX49668"/>
    <property type="gene ID" value="GUITHDRAFT_162066"/>
</dbReference>
<evidence type="ECO:0000313" key="4">
    <source>
        <dbReference type="Proteomes" id="UP000011087"/>
    </source>
</evidence>
<evidence type="ECO:0008006" key="5">
    <source>
        <dbReference type="Google" id="ProtNLM"/>
    </source>
</evidence>
<protein>
    <recommendedName>
        <fullName evidence="5">Pentacotripeptide-repeat region of PRORP domain-containing protein</fullName>
    </recommendedName>
</protein>
<proteinExistence type="predicted"/>
<dbReference type="EMBL" id="JH992981">
    <property type="protein sequence ID" value="EKX49668.1"/>
    <property type="molecule type" value="Genomic_DNA"/>
</dbReference>
<dbReference type="InterPro" id="IPR051222">
    <property type="entry name" value="PPR/CCM1_RNA-binding"/>
</dbReference>
<keyword evidence="1" id="KW-0677">Repeat</keyword>
<reference evidence="3" key="3">
    <citation type="submission" date="2015-06" db="UniProtKB">
        <authorList>
            <consortium name="EnsemblProtists"/>
        </authorList>
    </citation>
    <scope>IDENTIFICATION</scope>
</reference>
<gene>
    <name evidence="2" type="ORF">GUITHDRAFT_162066</name>
</gene>
<dbReference type="PANTHER" id="PTHR47942:SF63">
    <property type="entry name" value="PENTATRICOPEPTIDE REPEAT-CONTAINING PROTEIN"/>
    <property type="match status" value="1"/>
</dbReference>
<organism evidence="2">
    <name type="scientific">Guillardia theta (strain CCMP2712)</name>
    <name type="common">Cryptophyte</name>
    <dbReference type="NCBI Taxonomy" id="905079"/>
    <lineage>
        <taxon>Eukaryota</taxon>
        <taxon>Cryptophyceae</taxon>
        <taxon>Pyrenomonadales</taxon>
        <taxon>Geminigeraceae</taxon>
        <taxon>Guillardia</taxon>
    </lineage>
</organism>
<sequence length="482" mass="54726">MDMATLRMCFQAMKASELVMEPGMLNMCMFMVAGRAHGGDAGVEDGMAILEWIHEENKTAGGMDWGLDRPKRMNGEDYADMIHERLNYSSCDERMRDYHPWTDYAGNTLRSSYEILLSVIQGAGKHGKATLTDAQRVIDEMIEYGVEPDMGTYSQLLLTVASLANSGRASMRDANAIMERMMEEGIKPCTLTYGSWCAVVASCAGNEEGVTWRDGEAILEIVYRLGIRPDSQLFCYIMKAAANQAERGVATPWSPGEYVYDPVRDAEHILKLMDRVYPKMYPGDSILDGYIDLVKAAVKRNKAGINEAKRILQVLQEVDDSLCHIEDGTVRIRSDCWEDRPMDLGPNIDFFNSYLELVQLCFNRGGANLADILQPVLLLKNWSLVGDLKTKTILKDILTHQEESCGGCREHSCHLHGPQVEELRKQLEAMHDLPFDLMWLRYERKYKREPYVQSVPGVRFRYDEAPPEWLYKDIWDGLKAIN</sequence>
<dbReference type="Proteomes" id="UP000011087">
    <property type="component" value="Unassembled WGS sequence"/>
</dbReference>
<dbReference type="PANTHER" id="PTHR47942">
    <property type="entry name" value="TETRATRICOPEPTIDE REPEAT (TPR)-LIKE SUPERFAMILY PROTEIN-RELATED"/>
    <property type="match status" value="1"/>
</dbReference>
<dbReference type="STRING" id="905079.L1JNL1"/>
<dbReference type="RefSeq" id="XP_005836648.1">
    <property type="nucleotide sequence ID" value="XM_005836591.1"/>
</dbReference>
<dbReference type="OrthoDB" id="185373at2759"/>
<reference evidence="4" key="2">
    <citation type="submission" date="2012-11" db="EMBL/GenBank/DDBJ databases">
        <authorList>
            <person name="Kuo A."/>
            <person name="Curtis B.A."/>
            <person name="Tanifuji G."/>
            <person name="Burki F."/>
            <person name="Gruber A."/>
            <person name="Irimia M."/>
            <person name="Maruyama S."/>
            <person name="Arias M.C."/>
            <person name="Ball S.G."/>
            <person name="Gile G.H."/>
            <person name="Hirakawa Y."/>
            <person name="Hopkins J.F."/>
            <person name="Rensing S.A."/>
            <person name="Schmutz J."/>
            <person name="Symeonidi A."/>
            <person name="Elias M."/>
            <person name="Eveleigh R.J."/>
            <person name="Herman E.K."/>
            <person name="Klute M.J."/>
            <person name="Nakayama T."/>
            <person name="Obornik M."/>
            <person name="Reyes-Prieto A."/>
            <person name="Armbrust E.V."/>
            <person name="Aves S.J."/>
            <person name="Beiko R.G."/>
            <person name="Coutinho P."/>
            <person name="Dacks J.B."/>
            <person name="Durnford D.G."/>
            <person name="Fast N.M."/>
            <person name="Green B.R."/>
            <person name="Grisdale C."/>
            <person name="Hempe F."/>
            <person name="Henrissat B."/>
            <person name="Hoppner M.P."/>
            <person name="Ishida K.-I."/>
            <person name="Kim E."/>
            <person name="Koreny L."/>
            <person name="Kroth P.G."/>
            <person name="Liu Y."/>
            <person name="Malik S.-B."/>
            <person name="Maier U.G."/>
            <person name="McRose D."/>
            <person name="Mock T."/>
            <person name="Neilson J.A."/>
            <person name="Onodera N.T."/>
            <person name="Poole A.M."/>
            <person name="Pritham E.J."/>
            <person name="Richards T.A."/>
            <person name="Rocap G."/>
            <person name="Roy S.W."/>
            <person name="Sarai C."/>
            <person name="Schaack S."/>
            <person name="Shirato S."/>
            <person name="Slamovits C.H."/>
            <person name="Spencer D.F."/>
            <person name="Suzuki S."/>
            <person name="Worden A.Z."/>
            <person name="Zauner S."/>
            <person name="Barry K."/>
            <person name="Bell C."/>
            <person name="Bharti A.K."/>
            <person name="Crow J.A."/>
            <person name="Grimwood J."/>
            <person name="Kramer R."/>
            <person name="Lindquist E."/>
            <person name="Lucas S."/>
            <person name="Salamov A."/>
            <person name="McFadden G.I."/>
            <person name="Lane C.E."/>
            <person name="Keeling P.J."/>
            <person name="Gray M.W."/>
            <person name="Grigoriev I.V."/>
            <person name="Archibald J.M."/>
        </authorList>
    </citation>
    <scope>NUCLEOTIDE SEQUENCE</scope>
    <source>
        <strain evidence="4">CCMP2712</strain>
    </source>
</reference>
<dbReference type="PaxDb" id="55529-EKX49668"/>
<evidence type="ECO:0000256" key="1">
    <source>
        <dbReference type="ARBA" id="ARBA00022737"/>
    </source>
</evidence>
<dbReference type="KEGG" id="gtt:GUITHDRAFT_162066"/>